<dbReference type="KEGG" id="paun:MJA45_11395"/>
<dbReference type="PROSITE" id="PS50110">
    <property type="entry name" value="RESPONSE_REGULATORY"/>
    <property type="match status" value="1"/>
</dbReference>
<dbReference type="Proteomes" id="UP001305702">
    <property type="component" value="Chromosome"/>
</dbReference>
<dbReference type="InterPro" id="IPR001789">
    <property type="entry name" value="Sig_transdc_resp-reg_receiver"/>
</dbReference>
<dbReference type="InterPro" id="IPR018060">
    <property type="entry name" value="HTH_AraC"/>
</dbReference>
<dbReference type="PROSITE" id="PS00041">
    <property type="entry name" value="HTH_ARAC_FAMILY_1"/>
    <property type="match status" value="1"/>
</dbReference>
<keyword evidence="2" id="KW-0238">DNA-binding</keyword>
<dbReference type="InterPro" id="IPR018062">
    <property type="entry name" value="HTH_AraC-typ_CS"/>
</dbReference>
<dbReference type="PANTHER" id="PTHR43280">
    <property type="entry name" value="ARAC-FAMILY TRANSCRIPTIONAL REGULATOR"/>
    <property type="match status" value="1"/>
</dbReference>
<name>A0AA96RHI7_9BACL</name>
<dbReference type="InterPro" id="IPR000160">
    <property type="entry name" value="GGDEF_dom"/>
</dbReference>
<evidence type="ECO:0000313" key="9">
    <source>
        <dbReference type="Proteomes" id="UP001305702"/>
    </source>
</evidence>
<dbReference type="SUPFAM" id="SSF52172">
    <property type="entry name" value="CheY-like"/>
    <property type="match status" value="1"/>
</dbReference>
<dbReference type="Pfam" id="PF12833">
    <property type="entry name" value="HTH_18"/>
    <property type="match status" value="1"/>
</dbReference>
<dbReference type="Pfam" id="PF17853">
    <property type="entry name" value="GGDEF_2"/>
    <property type="match status" value="1"/>
</dbReference>
<keyword evidence="4" id="KW-0597">Phosphoprotein</keyword>
<dbReference type="Gene3D" id="1.10.10.60">
    <property type="entry name" value="Homeodomain-like"/>
    <property type="match status" value="2"/>
</dbReference>
<evidence type="ECO:0000256" key="1">
    <source>
        <dbReference type="ARBA" id="ARBA00023015"/>
    </source>
</evidence>
<keyword evidence="3" id="KW-0804">Transcription</keyword>
<evidence type="ECO:0000259" key="5">
    <source>
        <dbReference type="PROSITE" id="PS01124"/>
    </source>
</evidence>
<dbReference type="Pfam" id="PF00072">
    <property type="entry name" value="Response_reg"/>
    <property type="match status" value="1"/>
</dbReference>
<gene>
    <name evidence="8" type="ORF">MJA45_11395</name>
</gene>
<evidence type="ECO:0000313" key="8">
    <source>
        <dbReference type="EMBL" id="WNQ13586.1"/>
    </source>
</evidence>
<evidence type="ECO:0000256" key="2">
    <source>
        <dbReference type="ARBA" id="ARBA00023125"/>
    </source>
</evidence>
<dbReference type="CDD" id="cd17536">
    <property type="entry name" value="REC_YesN-like"/>
    <property type="match status" value="1"/>
</dbReference>
<dbReference type="GO" id="GO:0003700">
    <property type="term" value="F:DNA-binding transcription factor activity"/>
    <property type="evidence" value="ECO:0007669"/>
    <property type="project" value="InterPro"/>
</dbReference>
<feature type="modified residue" description="4-aspartylphosphate" evidence="4">
    <location>
        <position position="56"/>
    </location>
</feature>
<dbReference type="EMBL" id="CP130318">
    <property type="protein sequence ID" value="WNQ13586.1"/>
    <property type="molecule type" value="Genomic_DNA"/>
</dbReference>
<dbReference type="InterPro" id="IPR009057">
    <property type="entry name" value="Homeodomain-like_sf"/>
</dbReference>
<organism evidence="8 9">
    <name type="scientific">Paenibacillus aurantius</name>
    <dbReference type="NCBI Taxonomy" id="2918900"/>
    <lineage>
        <taxon>Bacteria</taxon>
        <taxon>Bacillati</taxon>
        <taxon>Bacillota</taxon>
        <taxon>Bacilli</taxon>
        <taxon>Bacillales</taxon>
        <taxon>Paenibacillaceae</taxon>
        <taxon>Paenibacillus</taxon>
    </lineage>
</organism>
<feature type="domain" description="Response regulatory" evidence="6">
    <location>
        <begin position="4"/>
        <end position="121"/>
    </location>
</feature>
<keyword evidence="1" id="KW-0805">Transcription regulation</keyword>
<dbReference type="SMART" id="SM00448">
    <property type="entry name" value="REC"/>
    <property type="match status" value="1"/>
</dbReference>
<reference evidence="8 9" key="1">
    <citation type="submission" date="2022-02" db="EMBL/GenBank/DDBJ databases">
        <title>Paenibacillus sp. MBLB1776 Whole Genome Shotgun Sequencing.</title>
        <authorList>
            <person name="Hwang C.Y."/>
            <person name="Cho E.-S."/>
            <person name="Seo M.-J."/>
        </authorList>
    </citation>
    <scope>NUCLEOTIDE SEQUENCE [LARGE SCALE GENOMIC DNA]</scope>
    <source>
        <strain evidence="8 9">MBLB1776</strain>
    </source>
</reference>
<dbReference type="AlphaFoldDB" id="A0AA96RHI7"/>
<evidence type="ECO:0000256" key="3">
    <source>
        <dbReference type="ARBA" id="ARBA00023163"/>
    </source>
</evidence>
<dbReference type="RefSeq" id="WP_315607369.1">
    <property type="nucleotide sequence ID" value="NZ_CP130318.1"/>
</dbReference>
<feature type="domain" description="GGDEF" evidence="7">
    <location>
        <begin position="176"/>
        <end position="303"/>
    </location>
</feature>
<feature type="domain" description="HTH araC/xylS-type" evidence="5">
    <location>
        <begin position="428"/>
        <end position="526"/>
    </location>
</feature>
<sequence>MTYSTMLVDDESIDLEWLSRRVSEHKDKLSVDAAVNSGFAALQLLRERPFDIMISDIRMPILSGLELAAKARELRPELQIVFISGHEDFEYAKQAIKVNASAYLLKPVDDDELKDTVRQLVAKLDAERQSRDTGKRLQEALPHIEKELLLGWLEGTVSPELEPVAAKMLEPLAREEGLELAVLEIDDLEWKLSDMGEEERRSLLHRIHQTIRVLCEEEGEILCLPDKQHRLVLVAACGRSRLEGLAERVLAGIREQYHPLTATLAVGSTARHPAELRTAFKHARCALKEKLFVGKNRLILYRSETKQPAPGLTADIEKAAEAMFHDMLNYQLVSIDELLEALFRQLDGYDDKAAIIHLIVHYISRLHMHCGQWNENLYELLQWEYGSLRALDQFETLQDMKSWLRRKFFELSELLYRKQQKQNRKTIASILAYIDEGLESKLTLKQVAEHFGFSPNYLGQLFKEEAGEHFSDYLIRARVRRACELLLDPALKIYEIADRMGYKNILYFNRQFKQQTGMTPGDYRKANKV</sequence>
<dbReference type="InterPro" id="IPR041522">
    <property type="entry name" value="CdaR_GGDEF"/>
</dbReference>
<dbReference type="InterPro" id="IPR020449">
    <property type="entry name" value="Tscrpt_reg_AraC-type_HTH"/>
</dbReference>
<accession>A0AA96RHI7</accession>
<dbReference type="GO" id="GO:0000160">
    <property type="term" value="P:phosphorelay signal transduction system"/>
    <property type="evidence" value="ECO:0007669"/>
    <property type="project" value="InterPro"/>
</dbReference>
<dbReference type="PANTHER" id="PTHR43280:SF35">
    <property type="entry name" value="RESPONSE REGULATOR"/>
    <property type="match status" value="1"/>
</dbReference>
<proteinExistence type="predicted"/>
<keyword evidence="9" id="KW-1185">Reference proteome</keyword>
<evidence type="ECO:0000259" key="6">
    <source>
        <dbReference type="PROSITE" id="PS50110"/>
    </source>
</evidence>
<dbReference type="PROSITE" id="PS01124">
    <property type="entry name" value="HTH_ARAC_FAMILY_2"/>
    <property type="match status" value="1"/>
</dbReference>
<evidence type="ECO:0000256" key="4">
    <source>
        <dbReference type="PROSITE-ProRule" id="PRU00169"/>
    </source>
</evidence>
<dbReference type="SUPFAM" id="SSF46689">
    <property type="entry name" value="Homeodomain-like"/>
    <property type="match status" value="2"/>
</dbReference>
<dbReference type="SMART" id="SM00342">
    <property type="entry name" value="HTH_ARAC"/>
    <property type="match status" value="1"/>
</dbReference>
<dbReference type="GO" id="GO:0043565">
    <property type="term" value="F:sequence-specific DNA binding"/>
    <property type="evidence" value="ECO:0007669"/>
    <property type="project" value="InterPro"/>
</dbReference>
<dbReference type="InterPro" id="IPR011006">
    <property type="entry name" value="CheY-like_superfamily"/>
</dbReference>
<evidence type="ECO:0000259" key="7">
    <source>
        <dbReference type="PROSITE" id="PS50887"/>
    </source>
</evidence>
<protein>
    <submittedName>
        <fullName evidence="8">Response regulator</fullName>
    </submittedName>
</protein>
<dbReference type="PROSITE" id="PS50887">
    <property type="entry name" value="GGDEF"/>
    <property type="match status" value="1"/>
</dbReference>
<dbReference type="Gene3D" id="3.40.50.2300">
    <property type="match status" value="1"/>
</dbReference>
<dbReference type="PRINTS" id="PR00032">
    <property type="entry name" value="HTHARAC"/>
</dbReference>